<protein>
    <submittedName>
        <fullName evidence="2">Uncharacterized protein</fullName>
    </submittedName>
</protein>
<accession>A0A7S4ECZ3</accession>
<dbReference type="AlphaFoldDB" id="A0A7S4ECZ3"/>
<gene>
    <name evidence="2" type="ORF">PCAL00307_LOCUS20560</name>
</gene>
<evidence type="ECO:0000256" key="1">
    <source>
        <dbReference type="SAM" id="MobiDB-lite"/>
    </source>
</evidence>
<organism evidence="2">
    <name type="scientific">Pelagomonas calceolata</name>
    <dbReference type="NCBI Taxonomy" id="35677"/>
    <lineage>
        <taxon>Eukaryota</taxon>
        <taxon>Sar</taxon>
        <taxon>Stramenopiles</taxon>
        <taxon>Ochrophyta</taxon>
        <taxon>Pelagophyceae</taxon>
        <taxon>Pelagomonadales</taxon>
        <taxon>Pelagomonadaceae</taxon>
        <taxon>Pelagomonas</taxon>
    </lineage>
</organism>
<proteinExistence type="predicted"/>
<sequence>MADAPIARLRAKARVILTSIQGLVVQAQTTLDRGEVLAQFATLQSQFDELRNDIATSRVLQYFAFVPGEDPGPAAGEIPNLFSVRETPAMEAQAAEEAQLPPANLSASRIHDHNRLVDDVVQLLAERPKRGEKRRRANDGASSAPGGDEVATAWPENL</sequence>
<reference evidence="2" key="1">
    <citation type="submission" date="2021-01" db="EMBL/GenBank/DDBJ databases">
        <authorList>
            <person name="Corre E."/>
            <person name="Pelletier E."/>
            <person name="Niang G."/>
            <person name="Scheremetjew M."/>
            <person name="Finn R."/>
            <person name="Kale V."/>
            <person name="Holt S."/>
            <person name="Cochrane G."/>
            <person name="Meng A."/>
            <person name="Brown T."/>
            <person name="Cohen L."/>
        </authorList>
    </citation>
    <scope>NUCLEOTIDE SEQUENCE</scope>
    <source>
        <strain evidence="2">CCMP1756</strain>
    </source>
</reference>
<dbReference type="EMBL" id="HBIW01023840">
    <property type="protein sequence ID" value="CAE0705112.1"/>
    <property type="molecule type" value="Transcribed_RNA"/>
</dbReference>
<evidence type="ECO:0000313" key="2">
    <source>
        <dbReference type="EMBL" id="CAE0705112.1"/>
    </source>
</evidence>
<name>A0A7S4ECZ3_9STRA</name>
<feature type="region of interest" description="Disordered" evidence="1">
    <location>
        <begin position="127"/>
        <end position="158"/>
    </location>
</feature>